<evidence type="ECO:0000313" key="3">
    <source>
        <dbReference type="EMBL" id="ESQ56055.1"/>
    </source>
</evidence>
<feature type="non-terminal residue" evidence="3">
    <location>
        <position position="219"/>
    </location>
</feature>
<evidence type="ECO:0000256" key="1">
    <source>
        <dbReference type="SAM" id="Phobius"/>
    </source>
</evidence>
<dbReference type="PANTHER" id="PTHR31589:SF176">
    <property type="entry name" value="NEPROSIN ACTIVATION PEPTIDE DOMAIN-CONTAINING PROTEIN-RELATED"/>
    <property type="match status" value="1"/>
</dbReference>
<feature type="transmembrane region" description="Helical" evidence="1">
    <location>
        <begin position="6"/>
        <end position="22"/>
    </location>
</feature>
<evidence type="ECO:0000259" key="2">
    <source>
        <dbReference type="Pfam" id="PF14365"/>
    </source>
</evidence>
<dbReference type="InterPro" id="IPR025521">
    <property type="entry name" value="Neprosin_propep"/>
</dbReference>
<gene>
    <name evidence="3" type="ORF">EUTSA_v10027417mg</name>
</gene>
<dbReference type="Proteomes" id="UP000030689">
    <property type="component" value="Unassembled WGS sequence"/>
</dbReference>
<keyword evidence="1" id="KW-1133">Transmembrane helix</keyword>
<reference evidence="3 4" key="1">
    <citation type="journal article" date="2013" name="Front. Plant Sci.">
        <title>The Reference Genome of the Halophytic Plant Eutrema salsugineum.</title>
        <authorList>
            <person name="Yang R."/>
            <person name="Jarvis D.E."/>
            <person name="Chen H."/>
            <person name="Beilstein M.A."/>
            <person name="Grimwood J."/>
            <person name="Jenkins J."/>
            <person name="Shu S."/>
            <person name="Prochnik S."/>
            <person name="Xin M."/>
            <person name="Ma C."/>
            <person name="Schmutz J."/>
            <person name="Wing R.A."/>
            <person name="Mitchell-Olds T."/>
            <person name="Schumaker K.S."/>
            <person name="Wang X."/>
        </authorList>
    </citation>
    <scope>NUCLEOTIDE SEQUENCE [LARGE SCALE GENOMIC DNA]</scope>
</reference>
<dbReference type="Gramene" id="ESQ56055">
    <property type="protein sequence ID" value="ESQ56055"/>
    <property type="gene ID" value="EUTSA_v10027417mg"/>
</dbReference>
<dbReference type="Pfam" id="PF14365">
    <property type="entry name" value="Neprosin_AP"/>
    <property type="match status" value="1"/>
</dbReference>
<name>V4LZG7_EUTSA</name>
<dbReference type="STRING" id="72664.V4LZG7"/>
<accession>V4LZG7</accession>
<keyword evidence="1" id="KW-0812">Transmembrane</keyword>
<keyword evidence="1" id="KW-0472">Membrane</keyword>
<protein>
    <recommendedName>
        <fullName evidence="2">Neprosin activation peptide domain-containing protein</fullName>
    </recommendedName>
</protein>
<sequence>MEVRVPVMWVLLMCYIFGHIITSHNKGFIEAKSLSKFEDLEIQRKLLTINKRAVKIIKTINGERYGYVDYFKQPAFDHPSMKNHTYHYKMRRIWHPEGMRKSKTNNTGFGYLRENGVGCPIGTVPIQRFTKDNILGLNWLDDDKYSKPRGSWNITTYYPNNDVHDQYHYAVRRTKDIGMRYNGATMDLCITSPEVKPNQFSSARLHFQIGDDFIQIGIT</sequence>
<dbReference type="OMA" id="KMRRIWH"/>
<dbReference type="PANTHER" id="PTHR31589">
    <property type="entry name" value="PROTEIN, PUTATIVE (DUF239)-RELATED-RELATED"/>
    <property type="match status" value="1"/>
</dbReference>
<proteinExistence type="predicted"/>
<organism evidence="3 4">
    <name type="scientific">Eutrema salsugineum</name>
    <name type="common">Saltwater cress</name>
    <name type="synonym">Sisymbrium salsugineum</name>
    <dbReference type="NCBI Taxonomy" id="72664"/>
    <lineage>
        <taxon>Eukaryota</taxon>
        <taxon>Viridiplantae</taxon>
        <taxon>Streptophyta</taxon>
        <taxon>Embryophyta</taxon>
        <taxon>Tracheophyta</taxon>
        <taxon>Spermatophyta</taxon>
        <taxon>Magnoliopsida</taxon>
        <taxon>eudicotyledons</taxon>
        <taxon>Gunneridae</taxon>
        <taxon>Pentapetalae</taxon>
        <taxon>rosids</taxon>
        <taxon>malvids</taxon>
        <taxon>Brassicales</taxon>
        <taxon>Brassicaceae</taxon>
        <taxon>Eutremeae</taxon>
        <taxon>Eutrema</taxon>
    </lineage>
</organism>
<dbReference type="InterPro" id="IPR053168">
    <property type="entry name" value="Glutamic_endopeptidase"/>
</dbReference>
<keyword evidence="4" id="KW-1185">Reference proteome</keyword>
<dbReference type="EMBL" id="KI517384">
    <property type="protein sequence ID" value="ESQ56055.1"/>
    <property type="molecule type" value="Genomic_DNA"/>
</dbReference>
<dbReference type="AlphaFoldDB" id="V4LZG7"/>
<dbReference type="KEGG" id="eus:EUTSA_v10027417mg"/>
<evidence type="ECO:0000313" key="4">
    <source>
        <dbReference type="Proteomes" id="UP000030689"/>
    </source>
</evidence>
<feature type="domain" description="Neprosin activation peptide" evidence="2">
    <location>
        <begin position="57"/>
        <end position="171"/>
    </location>
</feature>